<keyword evidence="14" id="KW-0969">Cilium</keyword>
<evidence type="ECO:0000259" key="11">
    <source>
        <dbReference type="Pfam" id="PF01706"/>
    </source>
</evidence>
<dbReference type="SUPFAM" id="SSF48029">
    <property type="entry name" value="FliG"/>
    <property type="match status" value="2"/>
</dbReference>
<gene>
    <name evidence="14" type="ORF">TH606_03220</name>
</gene>
<evidence type="ECO:0000259" key="13">
    <source>
        <dbReference type="Pfam" id="PF14842"/>
    </source>
</evidence>
<dbReference type="InterPro" id="IPR000090">
    <property type="entry name" value="Flg_Motor_Flig"/>
</dbReference>
<evidence type="ECO:0000256" key="1">
    <source>
        <dbReference type="ARBA" id="ARBA00004117"/>
    </source>
</evidence>
<dbReference type="Pfam" id="PF14842">
    <property type="entry name" value="FliG_N"/>
    <property type="match status" value="1"/>
</dbReference>
<evidence type="ECO:0000256" key="4">
    <source>
        <dbReference type="ARBA" id="ARBA00021870"/>
    </source>
</evidence>
<evidence type="ECO:0000256" key="5">
    <source>
        <dbReference type="ARBA" id="ARBA00022475"/>
    </source>
</evidence>
<dbReference type="NCBIfam" id="TIGR00207">
    <property type="entry name" value="fliG"/>
    <property type="match status" value="1"/>
</dbReference>
<name>A0A177E887_9BACT</name>
<evidence type="ECO:0000313" key="15">
    <source>
        <dbReference type="Proteomes" id="UP000076964"/>
    </source>
</evidence>
<dbReference type="OrthoDB" id="9780302at2"/>
<sequence>MPTKIDPDNLTGPQKAAIFLLTMGEEFTAEVYKYLSEEEIKRIGIEMARLDYIPSEAVKRVLDEANMESRELLADLTVSPDEFLQQSLVKAYGEKGKEIYEEIRQELGPKVFEKLRRLDPRTIANFLRNEHPQTIAIILVHLDADLAGQVLAYLPEKLRSEVVFRIAELDKVDPEIIQEISTALEEELEAVGGTFSKKLGGVERAAEILSHVSRDLEEEILSEVEEENPNLAEEVRKYLFTFEDLLKVDDTAIQAILKEISTEDLKLALKTASEELREKFFSNMSARAAQLLKEDLEIMGPVRVADVEAAQQNIIKVAKRLEQEGKIVLAVGEDEFV</sequence>
<dbReference type="FunFam" id="1.10.220.30:FF:000001">
    <property type="entry name" value="Flagellar motor switch protein FliG"/>
    <property type="match status" value="1"/>
</dbReference>
<proteinExistence type="inferred from homology"/>
<dbReference type="STRING" id="1795632.TH606_03220"/>
<dbReference type="GO" id="GO:0071973">
    <property type="term" value="P:bacterial-type flagellum-dependent cell motility"/>
    <property type="evidence" value="ECO:0007669"/>
    <property type="project" value="InterPro"/>
</dbReference>
<dbReference type="GO" id="GO:0009425">
    <property type="term" value="C:bacterial-type flagellum basal body"/>
    <property type="evidence" value="ECO:0007669"/>
    <property type="project" value="UniProtKB-SubCell"/>
</dbReference>
<organism evidence="14 15">
    <name type="scientific">Thermodesulfatator autotrophicus</name>
    <dbReference type="NCBI Taxonomy" id="1795632"/>
    <lineage>
        <taxon>Bacteria</taxon>
        <taxon>Pseudomonadati</taxon>
        <taxon>Thermodesulfobacteriota</taxon>
        <taxon>Thermodesulfobacteria</taxon>
        <taxon>Thermodesulfobacteriales</taxon>
        <taxon>Thermodesulfatatoraceae</taxon>
        <taxon>Thermodesulfatator</taxon>
    </lineage>
</organism>
<dbReference type="InterPro" id="IPR011002">
    <property type="entry name" value="FliG_a-hlx"/>
</dbReference>
<evidence type="ECO:0000256" key="6">
    <source>
        <dbReference type="ARBA" id="ARBA00022500"/>
    </source>
</evidence>
<dbReference type="Pfam" id="PF14841">
    <property type="entry name" value="FliG_M"/>
    <property type="match status" value="1"/>
</dbReference>
<keyword evidence="15" id="KW-1185">Reference proteome</keyword>
<dbReference type="GO" id="GO:0005886">
    <property type="term" value="C:plasma membrane"/>
    <property type="evidence" value="ECO:0007669"/>
    <property type="project" value="UniProtKB-SubCell"/>
</dbReference>
<dbReference type="GO" id="GO:0003774">
    <property type="term" value="F:cytoskeletal motor activity"/>
    <property type="evidence" value="ECO:0007669"/>
    <property type="project" value="InterPro"/>
</dbReference>
<evidence type="ECO:0000259" key="12">
    <source>
        <dbReference type="Pfam" id="PF14841"/>
    </source>
</evidence>
<evidence type="ECO:0000256" key="8">
    <source>
        <dbReference type="ARBA" id="ARBA00023136"/>
    </source>
</evidence>
<keyword evidence="7" id="KW-0283">Flagellar rotation</keyword>
<keyword evidence="9" id="KW-0975">Bacterial flagellum</keyword>
<dbReference type="PIRSF" id="PIRSF003161">
    <property type="entry name" value="FliG"/>
    <property type="match status" value="1"/>
</dbReference>
<evidence type="ECO:0000313" key="14">
    <source>
        <dbReference type="EMBL" id="OAG28164.1"/>
    </source>
</evidence>
<comment type="caution">
    <text evidence="14">The sequence shown here is derived from an EMBL/GenBank/DDBJ whole genome shotgun (WGS) entry which is preliminary data.</text>
</comment>
<comment type="function">
    <text evidence="10">FliG is one of three proteins (FliG, FliN, FliM) that forms the rotor-mounted switch complex (C ring), located at the base of the basal body. This complex interacts with the CheY and CheZ chemotaxis proteins, in addition to contacting components of the motor that determine the direction of flagellar rotation.</text>
</comment>
<dbReference type="Pfam" id="PF01706">
    <property type="entry name" value="FliG_C"/>
    <property type="match status" value="1"/>
</dbReference>
<dbReference type="InterPro" id="IPR023087">
    <property type="entry name" value="Flg_Motor_Flig_C"/>
</dbReference>
<evidence type="ECO:0000256" key="9">
    <source>
        <dbReference type="ARBA" id="ARBA00023143"/>
    </source>
</evidence>
<feature type="domain" description="Flagellar motor switch protein FliG middle" evidence="12">
    <location>
        <begin position="120"/>
        <end position="192"/>
    </location>
</feature>
<comment type="similarity">
    <text evidence="3">Belongs to the FliG family.</text>
</comment>
<dbReference type="PANTHER" id="PTHR30534:SF0">
    <property type="entry name" value="FLAGELLAR MOTOR SWITCH PROTEIN FLIG"/>
    <property type="match status" value="1"/>
</dbReference>
<keyword evidence="14" id="KW-0282">Flagellum</keyword>
<dbReference type="InterPro" id="IPR028263">
    <property type="entry name" value="FliG_N"/>
</dbReference>
<keyword evidence="14" id="KW-0966">Cell projection</keyword>
<evidence type="ECO:0000256" key="2">
    <source>
        <dbReference type="ARBA" id="ARBA00004413"/>
    </source>
</evidence>
<evidence type="ECO:0000256" key="10">
    <source>
        <dbReference type="ARBA" id="ARBA00025598"/>
    </source>
</evidence>
<accession>A0A177E887</accession>
<dbReference type="RefSeq" id="WP_068541260.1">
    <property type="nucleotide sequence ID" value="NZ_LSFI01000010.1"/>
</dbReference>
<feature type="domain" description="Flagellar motor switch protein FliG C-terminal" evidence="11">
    <location>
        <begin position="223"/>
        <end position="329"/>
    </location>
</feature>
<feature type="domain" description="Flagellar motor switch protein FliG N-terminal" evidence="13">
    <location>
        <begin position="9"/>
        <end position="112"/>
    </location>
</feature>
<reference evidence="14 15" key="1">
    <citation type="submission" date="2016-02" db="EMBL/GenBank/DDBJ databases">
        <title>Draft genome sequence of Thermodesulfatator sp. S606.</title>
        <authorList>
            <person name="Lai Q."/>
            <person name="Cao J."/>
            <person name="Dupont S."/>
            <person name="Shao Z."/>
            <person name="Jebbar M."/>
            <person name="Alain K."/>
        </authorList>
    </citation>
    <scope>NUCLEOTIDE SEQUENCE [LARGE SCALE GENOMIC DNA]</scope>
    <source>
        <strain evidence="14 15">S606</strain>
    </source>
</reference>
<dbReference type="Proteomes" id="UP000076964">
    <property type="component" value="Unassembled WGS sequence"/>
</dbReference>
<protein>
    <recommendedName>
        <fullName evidence="4">Flagellar motor switch protein FliG</fullName>
    </recommendedName>
</protein>
<dbReference type="GO" id="GO:0006935">
    <property type="term" value="P:chemotaxis"/>
    <property type="evidence" value="ECO:0007669"/>
    <property type="project" value="UniProtKB-KW"/>
</dbReference>
<evidence type="ECO:0000256" key="3">
    <source>
        <dbReference type="ARBA" id="ARBA00010299"/>
    </source>
</evidence>
<keyword evidence="5" id="KW-1003">Cell membrane</keyword>
<comment type="subcellular location">
    <subcellularLocation>
        <location evidence="1">Bacterial flagellum basal body</location>
    </subcellularLocation>
    <subcellularLocation>
        <location evidence="2">Cell membrane</location>
        <topology evidence="2">Peripheral membrane protein</topology>
        <orientation evidence="2">Cytoplasmic side</orientation>
    </subcellularLocation>
</comment>
<dbReference type="PANTHER" id="PTHR30534">
    <property type="entry name" value="FLAGELLAR MOTOR SWITCH PROTEIN FLIG"/>
    <property type="match status" value="1"/>
</dbReference>
<dbReference type="EMBL" id="LSFI01000010">
    <property type="protein sequence ID" value="OAG28164.1"/>
    <property type="molecule type" value="Genomic_DNA"/>
</dbReference>
<dbReference type="AlphaFoldDB" id="A0A177E887"/>
<dbReference type="PRINTS" id="PR00954">
    <property type="entry name" value="FLGMOTORFLIG"/>
</dbReference>
<dbReference type="InterPro" id="IPR032779">
    <property type="entry name" value="FliG_M"/>
</dbReference>
<dbReference type="Gene3D" id="1.10.220.30">
    <property type="match status" value="3"/>
</dbReference>
<keyword evidence="6" id="KW-0145">Chemotaxis</keyword>
<keyword evidence="8" id="KW-0472">Membrane</keyword>
<evidence type="ECO:0000256" key="7">
    <source>
        <dbReference type="ARBA" id="ARBA00022779"/>
    </source>
</evidence>